<feature type="domain" description="YcaO" evidence="1">
    <location>
        <begin position="16"/>
        <end position="137"/>
    </location>
</feature>
<evidence type="ECO:0000313" key="2">
    <source>
        <dbReference type="EMBL" id="QDU32522.1"/>
    </source>
</evidence>
<dbReference type="Proteomes" id="UP000317369">
    <property type="component" value="Chromosome"/>
</dbReference>
<dbReference type="EMBL" id="CP036425">
    <property type="protein sequence ID" value="QDU32522.1"/>
    <property type="molecule type" value="Genomic_DNA"/>
</dbReference>
<dbReference type="InterPro" id="IPR003776">
    <property type="entry name" value="YcaO-like_dom"/>
</dbReference>
<keyword evidence="3" id="KW-1185">Reference proteome</keyword>
<sequence length="160" mass="18140">MVVVRWGRRALDVRYNREIAVKRAVYEALQIVYATGAYERERLAMIERDLERVRHDERYSKCIRFDVGAYQKKSGYSWRGYEEVGDDGLILQEAVSVADQIERLVGRLNEFGMGVFVHELKALNHGAHVMCTHIPGVSLFFLSASGMMVPPAGRTVAAYG</sequence>
<accession>A0A517YQM2</accession>
<evidence type="ECO:0000259" key="1">
    <source>
        <dbReference type="Pfam" id="PF02624"/>
    </source>
</evidence>
<proteinExistence type="predicted"/>
<reference evidence="2 3" key="1">
    <citation type="submission" date="2019-02" db="EMBL/GenBank/DDBJ databases">
        <title>Deep-cultivation of Planctomycetes and their phenomic and genomic characterization uncovers novel biology.</title>
        <authorList>
            <person name="Wiegand S."/>
            <person name="Jogler M."/>
            <person name="Boedeker C."/>
            <person name="Pinto D."/>
            <person name="Vollmers J."/>
            <person name="Rivas-Marin E."/>
            <person name="Kohn T."/>
            <person name="Peeters S.H."/>
            <person name="Heuer A."/>
            <person name="Rast P."/>
            <person name="Oberbeckmann S."/>
            <person name="Bunk B."/>
            <person name="Jeske O."/>
            <person name="Meyerdierks A."/>
            <person name="Storesund J.E."/>
            <person name="Kallscheuer N."/>
            <person name="Luecker S."/>
            <person name="Lage O.M."/>
            <person name="Pohl T."/>
            <person name="Merkel B.J."/>
            <person name="Hornburger P."/>
            <person name="Mueller R.-W."/>
            <person name="Bruemmer F."/>
            <person name="Labrenz M."/>
            <person name="Spormann A.M."/>
            <person name="Op den Camp H."/>
            <person name="Overmann J."/>
            <person name="Amann R."/>
            <person name="Jetten M.S.M."/>
            <person name="Mascher T."/>
            <person name="Medema M.H."/>
            <person name="Devos D.P."/>
            <person name="Kaster A.-K."/>
            <person name="Ovreas L."/>
            <person name="Rohde M."/>
            <person name="Galperin M.Y."/>
            <person name="Jogler C."/>
        </authorList>
    </citation>
    <scope>NUCLEOTIDE SEQUENCE [LARGE SCALE GENOMIC DNA]</scope>
    <source>
        <strain evidence="2 3">KS4</strain>
    </source>
</reference>
<evidence type="ECO:0000313" key="3">
    <source>
        <dbReference type="Proteomes" id="UP000317369"/>
    </source>
</evidence>
<name>A0A517YQM2_9BACT</name>
<dbReference type="Pfam" id="PF02624">
    <property type="entry name" value="YcaO"/>
    <property type="match status" value="1"/>
</dbReference>
<dbReference type="KEGG" id="pcor:KS4_05540"/>
<dbReference type="AlphaFoldDB" id="A0A517YQM2"/>
<organism evidence="2 3">
    <name type="scientific">Poriferisphaera corsica</name>
    <dbReference type="NCBI Taxonomy" id="2528020"/>
    <lineage>
        <taxon>Bacteria</taxon>
        <taxon>Pseudomonadati</taxon>
        <taxon>Planctomycetota</taxon>
        <taxon>Phycisphaerae</taxon>
        <taxon>Phycisphaerales</taxon>
        <taxon>Phycisphaeraceae</taxon>
        <taxon>Poriferisphaera</taxon>
    </lineage>
</organism>
<gene>
    <name evidence="2" type="ORF">KS4_05540</name>
</gene>
<protein>
    <submittedName>
        <fullName evidence="2">YcaO-like family protein</fullName>
    </submittedName>
</protein>